<protein>
    <submittedName>
        <fullName evidence="1">Uncharacterized protein</fullName>
    </submittedName>
</protein>
<dbReference type="HOGENOM" id="CLU_1929028_0_0_1"/>
<dbReference type="AlphaFoldDB" id="L8WDX0"/>
<evidence type="ECO:0000313" key="1">
    <source>
        <dbReference type="EMBL" id="ELU36145.1"/>
    </source>
</evidence>
<keyword evidence="2" id="KW-1185">Reference proteome</keyword>
<gene>
    <name evidence="1" type="ORF">AG1IA_09825</name>
</gene>
<reference evidence="1 2" key="1">
    <citation type="journal article" date="2013" name="Nat. Commun.">
        <title>The evolution and pathogenic mechanisms of the rice sheath blight pathogen.</title>
        <authorList>
            <person name="Zheng A."/>
            <person name="Lin R."/>
            <person name="Xu L."/>
            <person name="Qin P."/>
            <person name="Tang C."/>
            <person name="Ai P."/>
            <person name="Zhang D."/>
            <person name="Liu Y."/>
            <person name="Sun Z."/>
            <person name="Feng H."/>
            <person name="Wang Y."/>
            <person name="Chen Y."/>
            <person name="Liang X."/>
            <person name="Fu R."/>
            <person name="Li Q."/>
            <person name="Zhang J."/>
            <person name="Yu X."/>
            <person name="Xie Z."/>
            <person name="Ding L."/>
            <person name="Guan P."/>
            <person name="Tang J."/>
            <person name="Liang Y."/>
            <person name="Wang S."/>
            <person name="Deng Q."/>
            <person name="Li S."/>
            <person name="Zhu J."/>
            <person name="Wang L."/>
            <person name="Liu H."/>
            <person name="Li P."/>
        </authorList>
    </citation>
    <scope>NUCLEOTIDE SEQUENCE [LARGE SCALE GENOMIC DNA]</scope>
    <source>
        <strain evidence="2">AG-1 IA</strain>
    </source>
</reference>
<accession>L8WDX0</accession>
<dbReference type="OrthoDB" id="10064318at2759"/>
<proteinExistence type="predicted"/>
<comment type="caution">
    <text evidence="1">The sequence shown here is derived from an EMBL/GenBank/DDBJ whole genome shotgun (WGS) entry which is preliminary data.</text>
</comment>
<name>L8WDX0_THACA</name>
<evidence type="ECO:0000313" key="2">
    <source>
        <dbReference type="Proteomes" id="UP000011668"/>
    </source>
</evidence>
<dbReference type="EMBL" id="AFRT01004182">
    <property type="protein sequence ID" value="ELU36145.1"/>
    <property type="molecule type" value="Genomic_DNA"/>
</dbReference>
<organism evidence="1 2">
    <name type="scientific">Thanatephorus cucumeris (strain AG1-IA)</name>
    <name type="common">Rice sheath blight fungus</name>
    <name type="synonym">Rhizoctonia solani</name>
    <dbReference type="NCBI Taxonomy" id="983506"/>
    <lineage>
        <taxon>Eukaryota</taxon>
        <taxon>Fungi</taxon>
        <taxon>Dikarya</taxon>
        <taxon>Basidiomycota</taxon>
        <taxon>Agaricomycotina</taxon>
        <taxon>Agaricomycetes</taxon>
        <taxon>Cantharellales</taxon>
        <taxon>Ceratobasidiaceae</taxon>
        <taxon>Rhizoctonia</taxon>
        <taxon>Rhizoctonia solani AG-1</taxon>
    </lineage>
</organism>
<dbReference type="Proteomes" id="UP000011668">
    <property type="component" value="Unassembled WGS sequence"/>
</dbReference>
<sequence length="131" mass="15201">MSCVWIFTGSAKTKAQDEADKLRSSIEKDQHQIHTLLNRRVFIQYCSLLRNSMWHELRVVLHNRENALLSLAIQQFVREESEFSGRVHSTWTALSDEVESIGGGEYKGSCGEFERVRRELQQEWGMIVTSK</sequence>
<dbReference type="STRING" id="983506.L8WDX0"/>